<dbReference type="Proteomes" id="UP000752012">
    <property type="component" value="Unassembled WGS sequence"/>
</dbReference>
<accession>A0A969PPR7</accession>
<evidence type="ECO:0000313" key="1">
    <source>
        <dbReference type="EMBL" id="NJP38135.1"/>
    </source>
</evidence>
<organism evidence="1 2">
    <name type="scientific">Alkalicoccus luteus</name>
    <dbReference type="NCBI Taxonomy" id="1237094"/>
    <lineage>
        <taxon>Bacteria</taxon>
        <taxon>Bacillati</taxon>
        <taxon>Bacillota</taxon>
        <taxon>Bacilli</taxon>
        <taxon>Bacillales</taxon>
        <taxon>Bacillaceae</taxon>
        <taxon>Alkalicoccus</taxon>
    </lineage>
</organism>
<dbReference type="AlphaFoldDB" id="A0A969PPR7"/>
<sequence>MGFFSSDKDKDSKMPKQNDRYILAMEEFQKAKFSDDEKAREYLQLAFREAEHNIFDMHFWYNHAIDYYCRQLDDPEAEAKCLQLCKENMAMAPDIIAAYKNEYHKESLLDFIPPSIPAFLTAAEIYEANGEYSQAAEVSEKAADLHLRDGTPGGFKARKERLEKKLYRS</sequence>
<evidence type="ECO:0008006" key="3">
    <source>
        <dbReference type="Google" id="ProtNLM"/>
    </source>
</evidence>
<proteinExistence type="predicted"/>
<dbReference type="EMBL" id="JAATHJ010000016">
    <property type="protein sequence ID" value="NJP38135.1"/>
    <property type="molecule type" value="Genomic_DNA"/>
</dbReference>
<name>A0A969PPR7_9BACI</name>
<gene>
    <name evidence="1" type="ORF">HCN83_11130</name>
</gene>
<dbReference type="RefSeq" id="WP_168007331.1">
    <property type="nucleotide sequence ID" value="NZ_JAATHJ010000016.1"/>
</dbReference>
<keyword evidence="2" id="KW-1185">Reference proteome</keyword>
<protein>
    <recommendedName>
        <fullName evidence="3">Tetratricopeptide repeat protein</fullName>
    </recommendedName>
</protein>
<evidence type="ECO:0000313" key="2">
    <source>
        <dbReference type="Proteomes" id="UP000752012"/>
    </source>
</evidence>
<comment type="caution">
    <text evidence="1">The sequence shown here is derived from an EMBL/GenBank/DDBJ whole genome shotgun (WGS) entry which is preliminary data.</text>
</comment>
<reference evidence="1 2" key="1">
    <citation type="submission" date="2020-03" db="EMBL/GenBank/DDBJ databases">
        <title>Assessment of the enzymatic potential of alkaline-tolerant lipase obtained from Bacillus luteus H11 (technogenic soil) for the bioremediation of saline soils contaminated with petroleum substances.</title>
        <authorList>
            <person name="Kalwasinska A."/>
        </authorList>
    </citation>
    <scope>NUCLEOTIDE SEQUENCE [LARGE SCALE GENOMIC DNA]</scope>
    <source>
        <strain evidence="1 2">H11</strain>
    </source>
</reference>